<comment type="caution">
    <text evidence="2">The sequence shown here is derived from an EMBL/GenBank/DDBJ whole genome shotgun (WGS) entry which is preliminary data.</text>
</comment>
<evidence type="ECO:0000313" key="2">
    <source>
        <dbReference type="EMBL" id="KAK5054389.1"/>
    </source>
</evidence>
<dbReference type="PANTHER" id="PTHR46689">
    <property type="entry name" value="MEMBRANE PROTEIN, PUTATIVE-RELATED"/>
    <property type="match status" value="1"/>
</dbReference>
<gene>
    <name evidence="2" type="ORF">LTR16_010706</name>
</gene>
<dbReference type="PANTHER" id="PTHR46689:SF3">
    <property type="entry name" value="PHOD-LIKE PHOSPHATASE DOMAIN-CONTAINING PROTEIN"/>
    <property type="match status" value="1"/>
</dbReference>
<dbReference type="InterPro" id="IPR038607">
    <property type="entry name" value="PhoD-like_sf"/>
</dbReference>
<feature type="domain" description="PhoD-like phosphatase" evidence="1">
    <location>
        <begin position="3"/>
        <end position="113"/>
    </location>
</feature>
<dbReference type="Gene3D" id="3.60.21.70">
    <property type="entry name" value="PhoD-like phosphatase"/>
    <property type="match status" value="1"/>
</dbReference>
<evidence type="ECO:0000313" key="3">
    <source>
        <dbReference type="Proteomes" id="UP001357485"/>
    </source>
</evidence>
<dbReference type="Pfam" id="PF19050">
    <property type="entry name" value="PhoD_2"/>
    <property type="match status" value="1"/>
</dbReference>
<reference evidence="2 3" key="1">
    <citation type="submission" date="2023-08" db="EMBL/GenBank/DDBJ databases">
        <title>Black Yeasts Isolated from many extreme environments.</title>
        <authorList>
            <person name="Coleine C."/>
            <person name="Stajich J.E."/>
            <person name="Selbmann L."/>
        </authorList>
    </citation>
    <scope>NUCLEOTIDE SEQUENCE [LARGE SCALE GENOMIC DNA]</scope>
    <source>
        <strain evidence="2 3">CCFEE 536</strain>
    </source>
</reference>
<dbReference type="InterPro" id="IPR043904">
    <property type="entry name" value="PhoD_2-like"/>
</dbReference>
<sequence length="113" mass="13163">MFHSCNGFSVGTDVDAWSGPALWNDVLRMHSAQPFHVMIGGGDQIYNDGVRVDGPLRQWTDIKNPKKRRDYPFNEELRARCDEYYFDNYVRWYSAEPFATANGQIPQLNIWDD</sequence>
<feature type="non-terminal residue" evidence="2">
    <location>
        <position position="113"/>
    </location>
</feature>
<organism evidence="2 3">
    <name type="scientific">Cryomyces antarcticus</name>
    <dbReference type="NCBI Taxonomy" id="329879"/>
    <lineage>
        <taxon>Eukaryota</taxon>
        <taxon>Fungi</taxon>
        <taxon>Dikarya</taxon>
        <taxon>Ascomycota</taxon>
        <taxon>Pezizomycotina</taxon>
        <taxon>Dothideomycetes</taxon>
        <taxon>Dothideomycetes incertae sedis</taxon>
        <taxon>Cryomyces</taxon>
    </lineage>
</organism>
<dbReference type="EMBL" id="JAVRRA010027739">
    <property type="protein sequence ID" value="KAK5054389.1"/>
    <property type="molecule type" value="Genomic_DNA"/>
</dbReference>
<protein>
    <recommendedName>
        <fullName evidence="1">PhoD-like phosphatase domain-containing protein</fullName>
    </recommendedName>
</protein>
<name>A0ABR0J1Z5_9PEZI</name>
<proteinExistence type="predicted"/>
<evidence type="ECO:0000259" key="1">
    <source>
        <dbReference type="Pfam" id="PF19050"/>
    </source>
</evidence>
<keyword evidence="3" id="KW-1185">Reference proteome</keyword>
<accession>A0ABR0J1Z5</accession>
<dbReference type="Proteomes" id="UP001357485">
    <property type="component" value="Unassembled WGS sequence"/>
</dbReference>